<organism evidence="1 2">
    <name type="scientific">Acropora cervicornis</name>
    <name type="common">Staghorn coral</name>
    <dbReference type="NCBI Taxonomy" id="6130"/>
    <lineage>
        <taxon>Eukaryota</taxon>
        <taxon>Metazoa</taxon>
        <taxon>Cnidaria</taxon>
        <taxon>Anthozoa</taxon>
        <taxon>Hexacorallia</taxon>
        <taxon>Scleractinia</taxon>
        <taxon>Astrocoeniina</taxon>
        <taxon>Acroporidae</taxon>
        <taxon>Acropora</taxon>
    </lineage>
</organism>
<accession>A0AAD9Q2G6</accession>
<gene>
    <name evidence="1" type="ORF">P5673_025603</name>
</gene>
<comment type="caution">
    <text evidence="1">The sequence shown here is derived from an EMBL/GenBank/DDBJ whole genome shotgun (WGS) entry which is preliminary data.</text>
</comment>
<dbReference type="EMBL" id="JARQWQ010000080">
    <property type="protein sequence ID" value="KAK2553146.1"/>
    <property type="molecule type" value="Genomic_DNA"/>
</dbReference>
<reference evidence="1" key="1">
    <citation type="journal article" date="2023" name="G3 (Bethesda)">
        <title>Whole genome assembly and annotation of the endangered Caribbean coral Acropora cervicornis.</title>
        <authorList>
            <person name="Selwyn J.D."/>
            <person name="Vollmer S.V."/>
        </authorList>
    </citation>
    <scope>NUCLEOTIDE SEQUENCE</scope>
    <source>
        <strain evidence="1">K2</strain>
    </source>
</reference>
<name>A0AAD9Q2G6_ACRCE</name>
<evidence type="ECO:0000313" key="1">
    <source>
        <dbReference type="EMBL" id="KAK2553146.1"/>
    </source>
</evidence>
<sequence length="133" mass="15733">MEHKFTKVLIINKRWFKDMDFCMMFHPYLENVLKLTILSDLNVMIVTYKGHVTALYQLHPGKEQMLWMQLSWLTQTSPYIIPDRAQSLFEMRPPNKEEVDELCIKKVTNCFKSTALSIGIIIYLSLKSLEFQI</sequence>
<protein>
    <submittedName>
        <fullName evidence="1">Uncharacterized protein</fullName>
    </submittedName>
</protein>
<proteinExistence type="predicted"/>
<dbReference type="Proteomes" id="UP001249851">
    <property type="component" value="Unassembled WGS sequence"/>
</dbReference>
<reference evidence="1" key="2">
    <citation type="journal article" date="2023" name="Science">
        <title>Genomic signatures of disease resistance in endangered staghorn corals.</title>
        <authorList>
            <person name="Vollmer S.V."/>
            <person name="Selwyn J.D."/>
            <person name="Despard B.A."/>
            <person name="Roesel C.L."/>
        </authorList>
    </citation>
    <scope>NUCLEOTIDE SEQUENCE</scope>
    <source>
        <strain evidence="1">K2</strain>
    </source>
</reference>
<evidence type="ECO:0000313" key="2">
    <source>
        <dbReference type="Proteomes" id="UP001249851"/>
    </source>
</evidence>
<dbReference type="AlphaFoldDB" id="A0AAD9Q2G6"/>
<keyword evidence="2" id="KW-1185">Reference proteome</keyword>